<protein>
    <submittedName>
        <fullName evidence="2">Sugar phosphate isomerase/epimerase</fullName>
    </submittedName>
</protein>
<dbReference type="PANTHER" id="PTHR12110">
    <property type="entry name" value="HYDROXYPYRUVATE ISOMERASE"/>
    <property type="match status" value="1"/>
</dbReference>
<dbReference type="Pfam" id="PF01261">
    <property type="entry name" value="AP_endonuc_2"/>
    <property type="match status" value="1"/>
</dbReference>
<feature type="domain" description="Xylose isomerase-like TIM barrel" evidence="1">
    <location>
        <begin position="31"/>
        <end position="244"/>
    </location>
</feature>
<dbReference type="InterPro" id="IPR050312">
    <property type="entry name" value="IolE/XylAMocC-like"/>
</dbReference>
<dbReference type="PANTHER" id="PTHR12110:SF41">
    <property type="entry name" value="INOSOSE DEHYDRATASE"/>
    <property type="match status" value="1"/>
</dbReference>
<evidence type="ECO:0000313" key="2">
    <source>
        <dbReference type="EMBL" id="SHG94620.1"/>
    </source>
</evidence>
<proteinExistence type="predicted"/>
<dbReference type="GO" id="GO:0016853">
    <property type="term" value="F:isomerase activity"/>
    <property type="evidence" value="ECO:0007669"/>
    <property type="project" value="UniProtKB-KW"/>
</dbReference>
<reference evidence="2 3" key="1">
    <citation type="submission" date="2016-11" db="EMBL/GenBank/DDBJ databases">
        <authorList>
            <person name="Jaros S."/>
            <person name="Januszkiewicz K."/>
            <person name="Wedrychowicz H."/>
        </authorList>
    </citation>
    <scope>NUCLEOTIDE SEQUENCE [LARGE SCALE GENOMIC DNA]</scope>
    <source>
        <strain evidence="2 3">DSM 9297</strain>
    </source>
</reference>
<accession>A0A1M5NYK2</accession>
<dbReference type="InterPro" id="IPR013022">
    <property type="entry name" value="Xyl_isomerase-like_TIM-brl"/>
</dbReference>
<name>A0A1M5NYK2_9EURY</name>
<dbReference type="Gene3D" id="3.20.20.150">
    <property type="entry name" value="Divalent-metal-dependent TIM barrel enzymes"/>
    <property type="match status" value="1"/>
</dbReference>
<evidence type="ECO:0000313" key="3">
    <source>
        <dbReference type="Proteomes" id="UP000184357"/>
    </source>
</evidence>
<sequence length="266" mass="27815">MSDSGRGSRSRFGFQLYSLRDIDDPLAAVVDRVGDAGIEGVEFARVDAEGVAGEDADAVREALDAASVSAAAAHADMETIEADPAGVAATCRTLGCDRIVVPWLDPDHFRSAAAVRQTADRLAAAADAVSEHSLDLHYHNHDQEFARVDGEYVLDRLLAAADGVCFELDLGWAGAAGADPLALLARYADRVDLVHLKDYDGESGTTAALGEGDLDLSAVACAAREHGVDWVISEAEGGADTYATLDAAAETGARYFSGFDGVDGDR</sequence>
<dbReference type="OrthoDB" id="165864at2157"/>
<organism evidence="2 3">
    <name type="scientific">Halobaculum gomorrense</name>
    <dbReference type="NCBI Taxonomy" id="43928"/>
    <lineage>
        <taxon>Archaea</taxon>
        <taxon>Methanobacteriati</taxon>
        <taxon>Methanobacteriota</taxon>
        <taxon>Stenosarchaea group</taxon>
        <taxon>Halobacteria</taxon>
        <taxon>Halobacteriales</taxon>
        <taxon>Haloferacaceae</taxon>
        <taxon>Halobaculum</taxon>
    </lineage>
</organism>
<dbReference type="EMBL" id="FQWV01000003">
    <property type="protein sequence ID" value="SHG94620.1"/>
    <property type="molecule type" value="Genomic_DNA"/>
</dbReference>
<gene>
    <name evidence="2" type="ORF">SAMN05443636_1393</name>
</gene>
<dbReference type="AlphaFoldDB" id="A0A1M5NYK2"/>
<keyword evidence="3" id="KW-1185">Reference proteome</keyword>
<dbReference type="Proteomes" id="UP000184357">
    <property type="component" value="Unassembled WGS sequence"/>
</dbReference>
<dbReference type="SUPFAM" id="SSF51658">
    <property type="entry name" value="Xylose isomerase-like"/>
    <property type="match status" value="1"/>
</dbReference>
<dbReference type="STRING" id="43928.SAMN05443636_1393"/>
<evidence type="ECO:0000259" key="1">
    <source>
        <dbReference type="Pfam" id="PF01261"/>
    </source>
</evidence>
<dbReference type="RefSeq" id="WP_073307897.1">
    <property type="nucleotide sequence ID" value="NZ_FQWV01000003.1"/>
</dbReference>
<dbReference type="InterPro" id="IPR036237">
    <property type="entry name" value="Xyl_isomerase-like_sf"/>
</dbReference>
<keyword evidence="2" id="KW-0413">Isomerase</keyword>